<reference evidence="4 6" key="1">
    <citation type="submission" date="2009-09" db="EMBL/GenBank/DDBJ databases">
        <authorList>
            <person name="Qin X."/>
            <person name="Bachman B."/>
            <person name="Battles P."/>
            <person name="Bell A."/>
            <person name="Bess C."/>
            <person name="Bickham C."/>
            <person name="Chaboub L."/>
            <person name="Chen D."/>
            <person name="Coyle M."/>
            <person name="Deiros D.R."/>
            <person name="Dinh H."/>
            <person name="Forbes L."/>
            <person name="Fowler G."/>
            <person name="Francisco L."/>
            <person name="Fu Q."/>
            <person name="Gubbala S."/>
            <person name="Hale W."/>
            <person name="Han Y."/>
            <person name="Hemphill L."/>
            <person name="Highlander S.K."/>
            <person name="Hirani K."/>
            <person name="Hogues M."/>
            <person name="Jackson L."/>
            <person name="Jakkamsetti A."/>
            <person name="Javaid M."/>
            <person name="Jiang H."/>
            <person name="Korchina V."/>
            <person name="Kovar C."/>
            <person name="Lara F."/>
            <person name="Lee S."/>
            <person name="Mata R."/>
            <person name="Mathew T."/>
            <person name="Moen C."/>
            <person name="Morales K."/>
            <person name="Munidasa M."/>
            <person name="Nazareth L."/>
            <person name="Ngo R."/>
            <person name="Nguyen L."/>
            <person name="Okwuonu G."/>
            <person name="Ongeri F."/>
            <person name="Patil S."/>
            <person name="Petrosino J."/>
            <person name="Pham C."/>
            <person name="Pham P."/>
            <person name="Pu L.-L."/>
            <person name="Puazo M."/>
            <person name="Raj R."/>
            <person name="Reid J."/>
            <person name="Rouhana J."/>
            <person name="Saada N."/>
            <person name="Shang Y."/>
            <person name="Simmons D."/>
            <person name="Thornton R."/>
            <person name="Warren J."/>
            <person name="Weissenberger G."/>
            <person name="Zhang J."/>
            <person name="Zhang L."/>
            <person name="Zhou C."/>
            <person name="Zhu D."/>
            <person name="Muzny D."/>
            <person name="Worley K."/>
            <person name="Gibbs R."/>
        </authorList>
    </citation>
    <scope>NUCLEOTIDE SEQUENCE [LARGE SCALE GENOMIC DNA]</scope>
    <source>
        <strain evidence="4 6">DSM 16041</strain>
    </source>
</reference>
<sequence>MDIRTITTEERIKEGLLNLLEKKKLEKCSVSDIVEYAEVSKRTFYTYYKDKHDLLNAIETQLIEGLKRSLAQDREPLAQLGHIPDAEEINQLADVAFNNTITFCNQNKGAFSKLLSSNGDMYFYQKIIKVGTHEFNQRFPYLFQKKEGMLNDSLTLKFIRNVYVHGIIDILVLWSGNDGLIGTQDVKRLLGLTQTKSPLELVNLYKLELKLYHNEHQLL</sequence>
<dbReference type="Proteomes" id="UP000051883">
    <property type="component" value="Unassembled WGS sequence"/>
</dbReference>
<proteinExistence type="predicted"/>
<dbReference type="InterPro" id="IPR009057">
    <property type="entry name" value="Homeodomain-like_sf"/>
</dbReference>
<dbReference type="RefSeq" id="WP_007124506.1">
    <property type="nucleotide sequence ID" value="NZ_AZDK01000028.1"/>
</dbReference>
<evidence type="ECO:0000313" key="4">
    <source>
        <dbReference type="EMBL" id="EEW53610.1"/>
    </source>
</evidence>
<dbReference type="OrthoDB" id="2302587at2"/>
<evidence type="ECO:0000256" key="1">
    <source>
        <dbReference type="ARBA" id="ARBA00023125"/>
    </source>
</evidence>
<accession>C8P7C4</accession>
<dbReference type="EMBL" id="ACLL01000032">
    <property type="protein sequence ID" value="EEW53610.1"/>
    <property type="molecule type" value="Genomic_DNA"/>
</dbReference>
<dbReference type="InterPro" id="IPR001647">
    <property type="entry name" value="HTH_TetR"/>
</dbReference>
<dbReference type="InterPro" id="IPR050624">
    <property type="entry name" value="HTH-type_Tx_Regulator"/>
</dbReference>
<evidence type="ECO:0000256" key="2">
    <source>
        <dbReference type="PROSITE-ProRule" id="PRU00335"/>
    </source>
</evidence>
<feature type="domain" description="HTH tetR-type" evidence="3">
    <location>
        <begin position="6"/>
        <end position="66"/>
    </location>
</feature>
<dbReference type="STRING" id="525309.HMPREF0494_1218"/>
<protein>
    <submittedName>
        <fullName evidence="4">Transcriptional regulator, TetR family</fullName>
    </submittedName>
</protein>
<feature type="DNA-binding region" description="H-T-H motif" evidence="2">
    <location>
        <begin position="29"/>
        <end position="48"/>
    </location>
</feature>
<dbReference type="AlphaFoldDB" id="C8P7C4"/>
<dbReference type="eggNOG" id="COG1309">
    <property type="taxonomic scope" value="Bacteria"/>
</dbReference>
<dbReference type="PROSITE" id="PS50977">
    <property type="entry name" value="HTH_TETR_2"/>
    <property type="match status" value="1"/>
</dbReference>
<evidence type="ECO:0000313" key="5">
    <source>
        <dbReference type="EMBL" id="KRK56788.1"/>
    </source>
</evidence>
<evidence type="ECO:0000259" key="3">
    <source>
        <dbReference type="PROSITE" id="PS50977"/>
    </source>
</evidence>
<keyword evidence="1 2" id="KW-0238">DNA-binding</keyword>
<gene>
    <name evidence="5" type="ORF">FC31_GL001092</name>
    <name evidence="4" type="ORF">HMPREF0494_1218</name>
</gene>
<dbReference type="PANTHER" id="PTHR43479:SF7">
    <property type="entry name" value="TETR-FAMILY TRANSCRIPTIONAL REGULATOR"/>
    <property type="match status" value="1"/>
</dbReference>
<organism evidence="4 6">
    <name type="scientific">Limosilactobacillus antri DSM 16041</name>
    <dbReference type="NCBI Taxonomy" id="525309"/>
    <lineage>
        <taxon>Bacteria</taxon>
        <taxon>Bacillati</taxon>
        <taxon>Bacillota</taxon>
        <taxon>Bacilli</taxon>
        <taxon>Lactobacillales</taxon>
        <taxon>Lactobacillaceae</taxon>
        <taxon>Limosilactobacillus</taxon>
    </lineage>
</organism>
<dbReference type="Proteomes" id="UP000003675">
    <property type="component" value="Unassembled WGS sequence"/>
</dbReference>
<dbReference type="GO" id="GO:0003677">
    <property type="term" value="F:DNA binding"/>
    <property type="evidence" value="ECO:0007669"/>
    <property type="project" value="UniProtKB-UniRule"/>
</dbReference>
<dbReference type="PATRIC" id="fig|525309.8.peg.1102"/>
<dbReference type="SUPFAM" id="SSF46689">
    <property type="entry name" value="Homeodomain-like"/>
    <property type="match status" value="1"/>
</dbReference>
<dbReference type="HOGENOM" id="CLU_087539_5_0_9"/>
<dbReference type="Gene3D" id="1.10.357.10">
    <property type="entry name" value="Tetracycline Repressor, domain 2"/>
    <property type="match status" value="1"/>
</dbReference>
<keyword evidence="7" id="KW-1185">Reference proteome</keyword>
<dbReference type="Pfam" id="PF00440">
    <property type="entry name" value="TetR_N"/>
    <property type="match status" value="1"/>
</dbReference>
<evidence type="ECO:0000313" key="6">
    <source>
        <dbReference type="Proteomes" id="UP000003675"/>
    </source>
</evidence>
<dbReference type="EMBL" id="AZDK01000028">
    <property type="protein sequence ID" value="KRK56788.1"/>
    <property type="molecule type" value="Genomic_DNA"/>
</dbReference>
<name>C8P7C4_9LACO</name>
<evidence type="ECO:0000313" key="7">
    <source>
        <dbReference type="Proteomes" id="UP000051883"/>
    </source>
</evidence>
<dbReference type="PANTHER" id="PTHR43479">
    <property type="entry name" value="ACREF/ENVCD OPERON REPRESSOR-RELATED"/>
    <property type="match status" value="1"/>
</dbReference>
<comment type="caution">
    <text evidence="4">The sequence shown here is derived from an EMBL/GenBank/DDBJ whole genome shotgun (WGS) entry which is preliminary data.</text>
</comment>
<reference evidence="5 7" key="2">
    <citation type="journal article" date="2015" name="Genome Announc.">
        <title>Expanding the biotechnology potential of lactobacilli through comparative genomics of 213 strains and associated genera.</title>
        <authorList>
            <person name="Sun Z."/>
            <person name="Harris H.M."/>
            <person name="McCann A."/>
            <person name="Guo C."/>
            <person name="Argimon S."/>
            <person name="Zhang W."/>
            <person name="Yang X."/>
            <person name="Jeffery I.B."/>
            <person name="Cooney J.C."/>
            <person name="Kagawa T.F."/>
            <person name="Liu W."/>
            <person name="Song Y."/>
            <person name="Salvetti E."/>
            <person name="Wrobel A."/>
            <person name="Rasinkangas P."/>
            <person name="Parkhill J."/>
            <person name="Rea M.C."/>
            <person name="O'Sullivan O."/>
            <person name="Ritari J."/>
            <person name="Douillard F.P."/>
            <person name="Paul Ross R."/>
            <person name="Yang R."/>
            <person name="Briner A.E."/>
            <person name="Felis G.E."/>
            <person name="de Vos W.M."/>
            <person name="Barrangou R."/>
            <person name="Klaenhammer T.R."/>
            <person name="Caufield P.W."/>
            <person name="Cui Y."/>
            <person name="Zhang H."/>
            <person name="O'Toole P.W."/>
        </authorList>
    </citation>
    <scope>NUCLEOTIDE SEQUENCE [LARGE SCALE GENOMIC DNA]</scope>
    <source>
        <strain evidence="5 7">DSM 16041</strain>
    </source>
</reference>